<accession>A0A8T0D383</accession>
<dbReference type="Proteomes" id="UP000699462">
    <property type="component" value="Unassembled WGS sequence"/>
</dbReference>
<feature type="region of interest" description="Disordered" evidence="1">
    <location>
        <begin position="189"/>
        <end position="213"/>
    </location>
</feature>
<reference evidence="2 3" key="1">
    <citation type="submission" date="2019-07" db="EMBL/GenBank/DDBJ databases">
        <title>Annotation for the trematode Paragonimus westermani.</title>
        <authorList>
            <person name="Choi Y.-J."/>
        </authorList>
    </citation>
    <scope>NUCLEOTIDE SEQUENCE [LARGE SCALE GENOMIC DNA]</scope>
    <source>
        <strain evidence="2">180907_Pwestermani</strain>
    </source>
</reference>
<feature type="compositionally biased region" description="Polar residues" evidence="1">
    <location>
        <begin position="117"/>
        <end position="128"/>
    </location>
</feature>
<evidence type="ECO:0000313" key="3">
    <source>
        <dbReference type="Proteomes" id="UP000699462"/>
    </source>
</evidence>
<organism evidence="2 3">
    <name type="scientific">Paragonimus westermani</name>
    <dbReference type="NCBI Taxonomy" id="34504"/>
    <lineage>
        <taxon>Eukaryota</taxon>
        <taxon>Metazoa</taxon>
        <taxon>Spiralia</taxon>
        <taxon>Lophotrochozoa</taxon>
        <taxon>Platyhelminthes</taxon>
        <taxon>Trematoda</taxon>
        <taxon>Digenea</taxon>
        <taxon>Plagiorchiida</taxon>
        <taxon>Troglotremata</taxon>
        <taxon>Troglotrematidae</taxon>
        <taxon>Paragonimus</taxon>
    </lineage>
</organism>
<evidence type="ECO:0000256" key="1">
    <source>
        <dbReference type="SAM" id="MobiDB-lite"/>
    </source>
</evidence>
<feature type="compositionally biased region" description="Polar residues" evidence="1">
    <location>
        <begin position="196"/>
        <end position="208"/>
    </location>
</feature>
<gene>
    <name evidence="2" type="ORF">P879_05558</name>
</gene>
<dbReference type="EMBL" id="JTDF01021093">
    <property type="protein sequence ID" value="KAF8562305.1"/>
    <property type="molecule type" value="Genomic_DNA"/>
</dbReference>
<feature type="compositionally biased region" description="Basic and acidic residues" evidence="1">
    <location>
        <begin position="146"/>
        <end position="157"/>
    </location>
</feature>
<dbReference type="OrthoDB" id="10003330at2759"/>
<feature type="compositionally biased region" description="Basic residues" evidence="1">
    <location>
        <begin position="95"/>
        <end position="106"/>
    </location>
</feature>
<keyword evidence="3" id="KW-1185">Reference proteome</keyword>
<comment type="caution">
    <text evidence="2">The sequence shown here is derived from an EMBL/GenBank/DDBJ whole genome shotgun (WGS) entry which is preliminary data.</text>
</comment>
<feature type="non-terminal residue" evidence="2">
    <location>
        <position position="1"/>
    </location>
</feature>
<name>A0A8T0D383_9TREM</name>
<feature type="compositionally biased region" description="Low complexity" evidence="1">
    <location>
        <begin position="479"/>
        <end position="495"/>
    </location>
</feature>
<feature type="region of interest" description="Disordered" evidence="1">
    <location>
        <begin position="39"/>
        <end position="60"/>
    </location>
</feature>
<proteinExistence type="predicted"/>
<dbReference type="AlphaFoldDB" id="A0A8T0D383"/>
<feature type="region of interest" description="Disordered" evidence="1">
    <location>
        <begin position="426"/>
        <end position="495"/>
    </location>
</feature>
<feature type="compositionally biased region" description="Polar residues" evidence="1">
    <location>
        <begin position="39"/>
        <end position="54"/>
    </location>
</feature>
<sequence>TFTERQRQGHSIPTSNTCYDIGFVLDRERPTEFAKVATASNRRANSVEGQSASEVVSRRSNELSQAADVIISEHQRELDVQPSHPSDCCCGSSCGRRRKPKDKTRIRAPLATEEESMNTSSGDTNSSVSEKRGTSFLTRRPQPLVSRDKPKTTDRRTTPRQIKQQKHTSTNVDAKVVASSARTGMQKFVGSHRLAKSNSVEQTNSIDGNKQHSGDIASSLIRTASLHLRTTWSKLKRSNSGHSGKQSPIELPKVSERRASDPSSKGDTQAASKIRLKQAQEDISPLTMDSLIMKSPSRTRHSAGIPKTSPSPEESPLPPGCSRWSTKLDPPPPASPGRSIPHSRGPLIFRQSANFGSKVDTPEMSKQPLTSSPCIPRETISEWKSQPFDTVFRSLPLGESDDLNHLTDDCIDVGELGRVNCRTGSFTGRYPNPRRQRCPFPSAQHLQQRDLTPQSNFTRLSPSRPLYLSPYQASSSGNTTRSAPSPSLSSMTSTSLPVATEPYLLRTNIMSFQQSRLNAENAQPKNRIICDQTATSYDELDPVLDRLLSDVSSIDKYRSALRPQSKH</sequence>
<feature type="compositionally biased region" description="Polar residues" evidence="1">
    <location>
        <begin position="261"/>
        <end position="271"/>
    </location>
</feature>
<protein>
    <submittedName>
        <fullName evidence="2">Uncharacterized protein</fullName>
    </submittedName>
</protein>
<feature type="region of interest" description="Disordered" evidence="1">
    <location>
        <begin position="234"/>
        <end position="345"/>
    </location>
</feature>
<evidence type="ECO:0000313" key="2">
    <source>
        <dbReference type="EMBL" id="KAF8562305.1"/>
    </source>
</evidence>
<feature type="compositionally biased region" description="Polar residues" evidence="1">
    <location>
        <begin position="444"/>
        <end position="461"/>
    </location>
</feature>
<feature type="region of interest" description="Disordered" evidence="1">
    <location>
        <begin position="76"/>
        <end position="174"/>
    </location>
</feature>